<evidence type="ECO:0000256" key="2">
    <source>
        <dbReference type="ARBA" id="ARBA00008017"/>
    </source>
</evidence>
<dbReference type="InterPro" id="IPR010920">
    <property type="entry name" value="LSM_dom_sf"/>
</dbReference>
<comment type="similarity">
    <text evidence="2">Belongs to the MscS (TC 1.A.23) family.</text>
</comment>
<dbReference type="InterPro" id="IPR011066">
    <property type="entry name" value="MscS_channel_C_sf"/>
</dbReference>
<evidence type="ECO:0000256" key="1">
    <source>
        <dbReference type="ARBA" id="ARBA00004651"/>
    </source>
</evidence>
<feature type="transmembrane region" description="Helical" evidence="8">
    <location>
        <begin position="20"/>
        <end position="37"/>
    </location>
</feature>
<sequence length="378" mass="40660">MTGLGAVTGLLGDLSAAERTVWSVVTVAALVGALWLARREFGRRESRVVRVAVAVLSLVAVGGVVAALVVVWGLESEALERVKGLQVGAAVVVRLALTMGFFAAVYVATGLLDRTVERLTKTQDGVTDHQAEILFRILQITMYIAALVAGLGFWNVNLGGLLIGAGFAGIVLGMAARQTLGAVIAGLVLMFSRPFEIGDWVKIGDKHGIVTDITIVNTRLQTFDGEYVMLPNDLVGSNEVVNRSRKGRLRIHVEVGVDYGTDVEHAMEVAKSTLSDLDDVLSVPRPQVVLKEMADSAVVLDMRVWIDKPSSRRRWRAQTAVIREVKAAFEAEGIKIPFPQREVSGRAETGGFRVRDQPAEDGDGNDAAEAREVEGGHD</sequence>
<keyword evidence="5 8" id="KW-1133">Transmembrane helix</keyword>
<dbReference type="GO" id="GO:0008381">
    <property type="term" value="F:mechanosensitive monoatomic ion channel activity"/>
    <property type="evidence" value="ECO:0007669"/>
    <property type="project" value="InterPro"/>
</dbReference>
<dbReference type="InterPro" id="IPR006685">
    <property type="entry name" value="MscS_channel_2nd"/>
</dbReference>
<dbReference type="GO" id="GO:0005886">
    <property type="term" value="C:plasma membrane"/>
    <property type="evidence" value="ECO:0007669"/>
    <property type="project" value="UniProtKB-SubCell"/>
</dbReference>
<dbReference type="Gene3D" id="3.30.70.100">
    <property type="match status" value="1"/>
</dbReference>
<dbReference type="Pfam" id="PF00924">
    <property type="entry name" value="MS_channel_2nd"/>
    <property type="match status" value="1"/>
</dbReference>
<keyword evidence="6 8" id="KW-0472">Membrane</keyword>
<feature type="domain" description="Mechanosensitive ion channel MscS C-terminal" evidence="10">
    <location>
        <begin position="253"/>
        <end position="336"/>
    </location>
</feature>
<organism evidence="11 12">
    <name type="scientific">Halobacterium jilantaiense</name>
    <dbReference type="NCBI Taxonomy" id="355548"/>
    <lineage>
        <taxon>Archaea</taxon>
        <taxon>Methanobacteriati</taxon>
        <taxon>Methanobacteriota</taxon>
        <taxon>Stenosarchaea group</taxon>
        <taxon>Halobacteria</taxon>
        <taxon>Halobacteriales</taxon>
        <taxon>Halobacteriaceae</taxon>
        <taxon>Halobacterium</taxon>
    </lineage>
</organism>
<dbReference type="InterPro" id="IPR045275">
    <property type="entry name" value="MscS_archaea/bacteria_type"/>
</dbReference>
<keyword evidence="3" id="KW-1003">Cell membrane</keyword>
<feature type="transmembrane region" description="Helical" evidence="8">
    <location>
        <begin position="92"/>
        <end position="112"/>
    </location>
</feature>
<reference evidence="11 12" key="1">
    <citation type="submission" date="2016-10" db="EMBL/GenBank/DDBJ databases">
        <authorList>
            <person name="de Groot N.N."/>
        </authorList>
    </citation>
    <scope>NUCLEOTIDE SEQUENCE [LARGE SCALE GENOMIC DNA]</scope>
    <source>
        <strain evidence="11 12">CGMCC 1.5337</strain>
    </source>
</reference>
<evidence type="ECO:0000256" key="4">
    <source>
        <dbReference type="ARBA" id="ARBA00022692"/>
    </source>
</evidence>
<dbReference type="PANTHER" id="PTHR30221:SF20">
    <property type="entry name" value="SMALL-CONDUCTANCE MECHANOSENSITIVE CHANNEL"/>
    <property type="match status" value="1"/>
</dbReference>
<dbReference type="SUPFAM" id="SSF50182">
    <property type="entry name" value="Sm-like ribonucleoproteins"/>
    <property type="match status" value="1"/>
</dbReference>
<proteinExistence type="inferred from homology"/>
<evidence type="ECO:0000256" key="7">
    <source>
        <dbReference type="SAM" id="MobiDB-lite"/>
    </source>
</evidence>
<evidence type="ECO:0000256" key="8">
    <source>
        <dbReference type="SAM" id="Phobius"/>
    </source>
</evidence>
<feature type="transmembrane region" description="Helical" evidence="8">
    <location>
        <begin position="133"/>
        <end position="154"/>
    </location>
</feature>
<dbReference type="AlphaFoldDB" id="A0A1I0QV48"/>
<feature type="domain" description="Mechanosensitive ion channel MscS" evidence="9">
    <location>
        <begin position="182"/>
        <end position="245"/>
    </location>
</feature>
<evidence type="ECO:0000313" key="11">
    <source>
        <dbReference type="EMBL" id="SEW30859.1"/>
    </source>
</evidence>
<dbReference type="PANTHER" id="PTHR30221">
    <property type="entry name" value="SMALL-CONDUCTANCE MECHANOSENSITIVE CHANNEL"/>
    <property type="match status" value="1"/>
</dbReference>
<dbReference type="InterPro" id="IPR049278">
    <property type="entry name" value="MS_channel_C"/>
</dbReference>
<name>A0A1I0QV48_9EURY</name>
<feature type="compositionally biased region" description="Basic and acidic residues" evidence="7">
    <location>
        <begin position="368"/>
        <end position="378"/>
    </location>
</feature>
<evidence type="ECO:0000256" key="6">
    <source>
        <dbReference type="ARBA" id="ARBA00023136"/>
    </source>
</evidence>
<evidence type="ECO:0000256" key="5">
    <source>
        <dbReference type="ARBA" id="ARBA00022989"/>
    </source>
</evidence>
<evidence type="ECO:0000313" key="12">
    <source>
        <dbReference type="Proteomes" id="UP000198518"/>
    </source>
</evidence>
<feature type="transmembrane region" description="Helical" evidence="8">
    <location>
        <begin position="49"/>
        <end position="72"/>
    </location>
</feature>
<dbReference type="InterPro" id="IPR023408">
    <property type="entry name" value="MscS_beta-dom_sf"/>
</dbReference>
<feature type="region of interest" description="Disordered" evidence="7">
    <location>
        <begin position="340"/>
        <end position="378"/>
    </location>
</feature>
<dbReference type="Pfam" id="PF21082">
    <property type="entry name" value="MS_channel_3rd"/>
    <property type="match status" value="1"/>
</dbReference>
<dbReference type="Gene3D" id="2.30.30.60">
    <property type="match status" value="1"/>
</dbReference>
<dbReference type="SUPFAM" id="SSF82861">
    <property type="entry name" value="Mechanosensitive channel protein MscS (YggB), transmembrane region"/>
    <property type="match status" value="1"/>
</dbReference>
<keyword evidence="12" id="KW-1185">Reference proteome</keyword>
<gene>
    <name evidence="11" type="ORF">SAMN04487945_2967</name>
</gene>
<protein>
    <submittedName>
        <fullName evidence="11">Small-conductance mechanosensitive channel</fullName>
    </submittedName>
</protein>
<evidence type="ECO:0000259" key="10">
    <source>
        <dbReference type="Pfam" id="PF21082"/>
    </source>
</evidence>
<dbReference type="InterPro" id="IPR011014">
    <property type="entry name" value="MscS_channel_TM-2"/>
</dbReference>
<dbReference type="STRING" id="355548.SAMN04487945_2967"/>
<feature type="transmembrane region" description="Helical" evidence="8">
    <location>
        <begin position="160"/>
        <end position="189"/>
    </location>
</feature>
<dbReference type="Gene3D" id="1.10.287.1260">
    <property type="match status" value="1"/>
</dbReference>
<dbReference type="SUPFAM" id="SSF82689">
    <property type="entry name" value="Mechanosensitive channel protein MscS (YggB), C-terminal domain"/>
    <property type="match status" value="1"/>
</dbReference>
<evidence type="ECO:0000259" key="9">
    <source>
        <dbReference type="Pfam" id="PF00924"/>
    </source>
</evidence>
<dbReference type="EMBL" id="FOJA01000001">
    <property type="protein sequence ID" value="SEW30859.1"/>
    <property type="molecule type" value="Genomic_DNA"/>
</dbReference>
<accession>A0A1I0QV48</accession>
<dbReference type="Proteomes" id="UP000198518">
    <property type="component" value="Unassembled WGS sequence"/>
</dbReference>
<dbReference type="RefSeq" id="WP_245708181.1">
    <property type="nucleotide sequence ID" value="NZ_FOJA01000001.1"/>
</dbReference>
<comment type="subcellular location">
    <subcellularLocation>
        <location evidence="1">Cell membrane</location>
        <topology evidence="1">Multi-pass membrane protein</topology>
    </subcellularLocation>
</comment>
<keyword evidence="4 8" id="KW-0812">Transmembrane</keyword>
<evidence type="ECO:0000256" key="3">
    <source>
        <dbReference type="ARBA" id="ARBA00022475"/>
    </source>
</evidence>